<protein>
    <submittedName>
        <fullName evidence="2">DUF3095 family protein</fullName>
    </submittedName>
</protein>
<proteinExistence type="predicted"/>
<sequence length="386" mass="43923">MSHHFYKNIKAVTSSLQSVLQKESKFKDVPNSWFVVVTDIENSSKAVIDNRHNDVNLAATGCIVAVLNKIKIIKEATKIPYFFGGDGVTFIVPPKLIDKVYEVVENYKIHVLKQFQLNLKIGKVSVKSIYENGYKLKITKLRQNELMTIPVVLGNGLKYAEALVKSKNATFEDEQLIVPINLKGMECRWDEIKPIKETLKVFCLIVVCENEQIQAKIYASIISNIDKVFGNLESRRPINPFNLKLKPTLKKIKVEMYKKIGKYNIFYLVQNWLLTSIGVYYFRFFPSGKKYLSQVTQLSDTIMVDGSLTTVLSGTQKQMNILKKYLESIEKKGNILFGLHTTYASIMSCYVEDMEKKHIHFVDGTEGGYTSAATILKMKIKASKPS</sequence>
<comment type="caution">
    <text evidence="2">The sequence shown here is derived from an EMBL/GenBank/DDBJ whole genome shotgun (WGS) entry which is preliminary data.</text>
</comment>
<organism evidence="2 3">
    <name type="scientific">Winogradskyella litorisediminis</name>
    <dbReference type="NCBI Taxonomy" id="1156618"/>
    <lineage>
        <taxon>Bacteria</taxon>
        <taxon>Pseudomonadati</taxon>
        <taxon>Bacteroidota</taxon>
        <taxon>Flavobacteriia</taxon>
        <taxon>Flavobacteriales</taxon>
        <taxon>Flavobacteriaceae</taxon>
        <taxon>Winogradskyella</taxon>
    </lineage>
</organism>
<accession>A0ABW3N465</accession>
<evidence type="ECO:0000313" key="3">
    <source>
        <dbReference type="Proteomes" id="UP001597013"/>
    </source>
</evidence>
<name>A0ABW3N465_9FLAO</name>
<gene>
    <name evidence="2" type="ORF">ACFQ1Q_00450</name>
</gene>
<keyword evidence="3" id="KW-1185">Reference proteome</keyword>
<dbReference type="EMBL" id="JBHTJL010000003">
    <property type="protein sequence ID" value="MFD1061694.1"/>
    <property type="molecule type" value="Genomic_DNA"/>
</dbReference>
<evidence type="ECO:0000256" key="1">
    <source>
        <dbReference type="SAM" id="Phobius"/>
    </source>
</evidence>
<dbReference type="InterPro" id="IPR021445">
    <property type="entry name" value="DUF3095"/>
</dbReference>
<dbReference type="Proteomes" id="UP001597013">
    <property type="component" value="Unassembled WGS sequence"/>
</dbReference>
<dbReference type="RefSeq" id="WP_386126844.1">
    <property type="nucleotide sequence ID" value="NZ_JBHTJL010000003.1"/>
</dbReference>
<keyword evidence="1" id="KW-0812">Transmembrane</keyword>
<keyword evidence="1" id="KW-1133">Transmembrane helix</keyword>
<feature type="transmembrane region" description="Helical" evidence="1">
    <location>
        <begin position="265"/>
        <end position="282"/>
    </location>
</feature>
<reference evidence="3" key="1">
    <citation type="journal article" date="2019" name="Int. J. Syst. Evol. Microbiol.">
        <title>The Global Catalogue of Microorganisms (GCM) 10K type strain sequencing project: providing services to taxonomists for standard genome sequencing and annotation.</title>
        <authorList>
            <consortium name="The Broad Institute Genomics Platform"/>
            <consortium name="The Broad Institute Genome Sequencing Center for Infectious Disease"/>
            <person name="Wu L."/>
            <person name="Ma J."/>
        </authorList>
    </citation>
    <scope>NUCLEOTIDE SEQUENCE [LARGE SCALE GENOMIC DNA]</scope>
    <source>
        <strain evidence="3">CCUG 62215</strain>
    </source>
</reference>
<keyword evidence="1" id="KW-0472">Membrane</keyword>
<evidence type="ECO:0000313" key="2">
    <source>
        <dbReference type="EMBL" id="MFD1061694.1"/>
    </source>
</evidence>
<dbReference type="Pfam" id="PF11294">
    <property type="entry name" value="DUF3095"/>
    <property type="match status" value="1"/>
</dbReference>